<dbReference type="SUPFAM" id="SSF50370">
    <property type="entry name" value="Ricin B-like lectins"/>
    <property type="match status" value="1"/>
</dbReference>
<protein>
    <recommendedName>
        <fullName evidence="1">Ricin B lectin domain-containing protein</fullName>
    </recommendedName>
</protein>
<dbReference type="PROSITE" id="PS50231">
    <property type="entry name" value="RICIN_B_LECTIN"/>
    <property type="match status" value="1"/>
</dbReference>
<evidence type="ECO:0000259" key="1">
    <source>
        <dbReference type="Pfam" id="PF00652"/>
    </source>
</evidence>
<evidence type="ECO:0000313" key="2">
    <source>
        <dbReference type="EMBL" id="QIA65124.1"/>
    </source>
</evidence>
<gene>
    <name evidence="2" type="ORF">GT360_16320</name>
</gene>
<name>A0A7Z2T653_9VIBR</name>
<keyword evidence="3" id="KW-1185">Reference proteome</keyword>
<evidence type="ECO:0000313" key="3">
    <source>
        <dbReference type="Proteomes" id="UP000464262"/>
    </source>
</evidence>
<sequence>MKLPSVSAAVLATTLTCSLDAKEVEITLANNLDGYLDAYCLDVVGNGRNIDVTKGLQVHTCYRYQGSMGQDQTFDDTFFSQNKLYLSELDVCIAATEIDNGEALILATCDDTELQSFSFNPDGTIRPLLNEQLCFTAGLETKRGRGGTSDHQIKPLTLHKCSEAKAKFQIWKSR</sequence>
<organism evidence="2 3">
    <name type="scientific">Vibrio astriarenae</name>
    <dbReference type="NCBI Taxonomy" id="1481923"/>
    <lineage>
        <taxon>Bacteria</taxon>
        <taxon>Pseudomonadati</taxon>
        <taxon>Pseudomonadota</taxon>
        <taxon>Gammaproteobacteria</taxon>
        <taxon>Vibrionales</taxon>
        <taxon>Vibrionaceae</taxon>
        <taxon>Vibrio</taxon>
    </lineage>
</organism>
<dbReference type="InterPro" id="IPR000772">
    <property type="entry name" value="Ricin_B_lectin"/>
</dbReference>
<reference evidence="2 3" key="1">
    <citation type="submission" date="2020-01" db="EMBL/GenBank/DDBJ databases">
        <title>Whole genome and functional gene identification of agarase of Vibrio HN897.</title>
        <authorList>
            <person name="Liu Y."/>
            <person name="Zhao Z."/>
        </authorList>
    </citation>
    <scope>NUCLEOTIDE SEQUENCE [LARGE SCALE GENOMIC DNA]</scope>
    <source>
        <strain evidence="2 3">HN897</strain>
    </source>
</reference>
<dbReference type="InterPro" id="IPR035992">
    <property type="entry name" value="Ricin_B-like_lectins"/>
</dbReference>
<dbReference type="RefSeq" id="WP_164650024.1">
    <property type="nucleotide sequence ID" value="NZ_CP047476.1"/>
</dbReference>
<dbReference type="Gene3D" id="2.80.10.50">
    <property type="match status" value="1"/>
</dbReference>
<dbReference type="KEGG" id="vas:GT360_16320"/>
<accession>A0A7Z2T653</accession>
<dbReference type="Pfam" id="PF00652">
    <property type="entry name" value="Ricin_B_lectin"/>
    <property type="match status" value="1"/>
</dbReference>
<feature type="domain" description="Ricin B lectin" evidence="1">
    <location>
        <begin position="90"/>
        <end position="172"/>
    </location>
</feature>
<dbReference type="EMBL" id="CP047476">
    <property type="protein sequence ID" value="QIA65124.1"/>
    <property type="molecule type" value="Genomic_DNA"/>
</dbReference>
<proteinExistence type="predicted"/>
<dbReference type="Proteomes" id="UP000464262">
    <property type="component" value="Chromosome 2"/>
</dbReference>
<dbReference type="AlphaFoldDB" id="A0A7Z2T653"/>